<dbReference type="Pfam" id="PF00651">
    <property type="entry name" value="BTB"/>
    <property type="match status" value="1"/>
</dbReference>
<comment type="caution">
    <text evidence="4">The sequence shown here is derived from an EMBL/GenBank/DDBJ whole genome shotgun (WGS) entry which is preliminary data.</text>
</comment>
<evidence type="ECO:0000256" key="2">
    <source>
        <dbReference type="ARBA" id="ARBA00023043"/>
    </source>
</evidence>
<keyword evidence="5" id="KW-1185">Reference proteome</keyword>
<dbReference type="InterPro" id="IPR002110">
    <property type="entry name" value="Ankyrin_rpt"/>
</dbReference>
<proteinExistence type="predicted"/>
<feature type="domain" description="BTB" evidence="3">
    <location>
        <begin position="1183"/>
        <end position="1249"/>
    </location>
</feature>
<dbReference type="SMART" id="SM00225">
    <property type="entry name" value="BTB"/>
    <property type="match status" value="1"/>
</dbReference>
<sequence length="1283" mass="148155">MSLLHKLCGSEEVTFEELKKFLEGKENILPNRVDEEGNTVLMLLCQNKHVTYGMLKLFDGLEIDIDLKNKQDQNCLTMMCQNEQVTEEILNLFIYNFQAQVCPERQEEYFEKKDCLMCLCENRKVNEPMLQILLENGSDPTTRDIEKNTSLMKLCRNEAVTFPVLKFFLTECQFTKEELNCKNQYGSTSLLCLCENPQINKQKLELLLEHGCDPNSAFVKLCRNKSVNAELLNILIQAGETDVPNDEQTLLNICLQKFIQDPEILKIVVNNASDESKEDGCLIMKRLITEIEISDDMLRILIEGGINGSMEGQIPNDDLRESPILTILYEWEYYKWYTFNTLKILIEEGNFNANCQNSYCFTGLSLVLCYKETSNPKVLKLFLSNGADPNLMPNGTDSVFMKYCRNHKLSLEMIELFLQYGADLNLLTTAGSAFVYVCENPHVTVEYLKILIEKGADPKLYSPQSGINCLVSLCKNPSVSPEMIQLLIDQGCDPNLKNSNSVTPLFNLCKNDKVTIELIKTLIDNGADPNYYIEEHFVSSLFFLILNENRKTDTFRYLINSYTNKPILNKSLRLAFQTFLCYPDTISLDFLKIFVEFGVGLNEKDTDGNTFWYGLCQSSIFSEDMINFFFETKSENENLHYLDSQNIMRSPLSAVCENLTISTQILQLMIGKIKKNKNLKNSQKKDIFHQAMIDLCSNKSINIEMLRLLYNKKYHFTNPKDEEGGKYLLNLCQNPSISRELLLFLIEKGANVNAKCEKEKDNCLIKLIKKNLLTLDYLKILLKNGIKINFQNEKKSTALNIICRSTRINKIRTQVIQILLENGANPNIANAMGETSFYNYCKNHTEEADLITVMEMFLESQANPNIKTQEGNTVLHVRYNNTKAIELLLNSGADSNIQNNSGFTCLMRYCSIGYGVEQIKILLGNRKTFANTLDNKGNSALMILCSATHVRIEMINFILNVKPKTDIQNIHGDTALINLCKNIYPSLQMINLLIHHSKNLNIKNNEGFAALHYLIKNHSNKKGICSVVYQFKKKGANLQIKNKNGKLPKNFITERTMQKKKLIDILEINQNQLNQDFEMYFKRQEFYDFLLFEDFGVNKLLFEYRLGKKIEDVKEKLTTFFTNKEIKELVKLIYSDIKPYADNEEQSNEFLKEICLKLELNKKIFQKSLKDILKELWLNDQTKDFTIILEKKKIKVHKMVLQARSGLFRGMFLSSNNDSNEIHDYSGKSYRSILILIKYLYYDELEAKFFNKTIIEELKDSIEYFQLNPKCSLKFDLMFLNKK</sequence>
<reference evidence="4" key="1">
    <citation type="submission" date="2022-08" db="EMBL/GenBank/DDBJ databases">
        <title>Novel sulfate-reducing endosymbionts in the free-living metamonad Anaeramoeba.</title>
        <authorList>
            <person name="Jerlstrom-Hultqvist J."/>
            <person name="Cepicka I."/>
            <person name="Gallot-Lavallee L."/>
            <person name="Salas-Leiva D."/>
            <person name="Curtis B.A."/>
            <person name="Zahonova K."/>
            <person name="Pipaliya S."/>
            <person name="Dacks J."/>
            <person name="Roger A.J."/>
        </authorList>
    </citation>
    <scope>NUCLEOTIDE SEQUENCE</scope>
    <source>
        <strain evidence="4">Schooner1</strain>
    </source>
</reference>
<accession>A0ABQ8Z4M2</accession>
<name>A0ABQ8Z4M2_9EUKA</name>
<dbReference type="CDD" id="cd18186">
    <property type="entry name" value="BTB_POZ_ZBTB_KLHL-like"/>
    <property type="match status" value="1"/>
</dbReference>
<dbReference type="Pfam" id="PF12796">
    <property type="entry name" value="Ank_2"/>
    <property type="match status" value="1"/>
</dbReference>
<dbReference type="PANTHER" id="PTHR24123">
    <property type="entry name" value="ANKYRIN REPEAT-CONTAINING"/>
    <property type="match status" value="1"/>
</dbReference>
<evidence type="ECO:0000313" key="4">
    <source>
        <dbReference type="EMBL" id="KAJ6251852.1"/>
    </source>
</evidence>
<dbReference type="Gene3D" id="1.25.40.20">
    <property type="entry name" value="Ankyrin repeat-containing domain"/>
    <property type="match status" value="6"/>
</dbReference>
<dbReference type="PROSITE" id="PS50097">
    <property type="entry name" value="BTB"/>
    <property type="match status" value="1"/>
</dbReference>
<gene>
    <name evidence="4" type="ORF">M0813_01622</name>
</gene>
<organism evidence="4 5">
    <name type="scientific">Anaeramoeba flamelloides</name>
    <dbReference type="NCBI Taxonomy" id="1746091"/>
    <lineage>
        <taxon>Eukaryota</taxon>
        <taxon>Metamonada</taxon>
        <taxon>Anaeramoebidae</taxon>
        <taxon>Anaeramoeba</taxon>
    </lineage>
</organism>
<dbReference type="SUPFAM" id="SSF54695">
    <property type="entry name" value="POZ domain"/>
    <property type="match status" value="1"/>
</dbReference>
<dbReference type="SMART" id="SM00248">
    <property type="entry name" value="ANK"/>
    <property type="match status" value="18"/>
</dbReference>
<dbReference type="InterPro" id="IPR051165">
    <property type="entry name" value="Multifunctional_ANK_Repeat"/>
</dbReference>
<keyword evidence="2" id="KW-0040">ANK repeat</keyword>
<dbReference type="EMBL" id="JAOAOG010000054">
    <property type="protein sequence ID" value="KAJ6251852.1"/>
    <property type="molecule type" value="Genomic_DNA"/>
</dbReference>
<dbReference type="InterPro" id="IPR000210">
    <property type="entry name" value="BTB/POZ_dom"/>
</dbReference>
<evidence type="ECO:0000259" key="3">
    <source>
        <dbReference type="PROSITE" id="PS50097"/>
    </source>
</evidence>
<dbReference type="InterPro" id="IPR036770">
    <property type="entry name" value="Ankyrin_rpt-contain_sf"/>
</dbReference>
<keyword evidence="1" id="KW-0677">Repeat</keyword>
<dbReference type="SUPFAM" id="SSF48403">
    <property type="entry name" value="Ankyrin repeat"/>
    <property type="match status" value="4"/>
</dbReference>
<protein>
    <submittedName>
        <fullName evidence="4">Ankyrin repeat-containing protein</fullName>
    </submittedName>
</protein>
<dbReference type="Gene3D" id="3.30.710.10">
    <property type="entry name" value="Potassium Channel Kv1.1, Chain A"/>
    <property type="match status" value="1"/>
</dbReference>
<dbReference type="InterPro" id="IPR011333">
    <property type="entry name" value="SKP1/BTB/POZ_sf"/>
</dbReference>
<evidence type="ECO:0000313" key="5">
    <source>
        <dbReference type="Proteomes" id="UP001150062"/>
    </source>
</evidence>
<evidence type="ECO:0000256" key="1">
    <source>
        <dbReference type="ARBA" id="ARBA00022737"/>
    </source>
</evidence>
<dbReference type="Proteomes" id="UP001150062">
    <property type="component" value="Unassembled WGS sequence"/>
</dbReference>